<feature type="binding site" evidence="7">
    <location>
        <begin position="43"/>
        <end position="48"/>
    </location>
    <ligand>
        <name>ATP</name>
        <dbReference type="ChEBI" id="CHEBI:30616"/>
    </ligand>
</feature>
<evidence type="ECO:0000256" key="2">
    <source>
        <dbReference type="ARBA" id="ARBA00022679"/>
    </source>
</evidence>
<name>A0A2T2WPH3_9FIRM</name>
<keyword evidence="7" id="KW-0963">Cytoplasm</keyword>
<dbReference type="InterPro" id="IPR031322">
    <property type="entry name" value="Shikimate/glucono_kinase"/>
</dbReference>
<dbReference type="GO" id="GO:0000287">
    <property type="term" value="F:magnesium ion binding"/>
    <property type="evidence" value="ECO:0007669"/>
    <property type="project" value="UniProtKB-UniRule"/>
</dbReference>
<dbReference type="InterPro" id="IPR000623">
    <property type="entry name" value="Shikimate_kinase/TSH1"/>
</dbReference>
<feature type="binding site" evidence="7">
    <location>
        <position position="150"/>
    </location>
    <ligand>
        <name>ATP</name>
        <dbReference type="ChEBI" id="CHEBI:30616"/>
    </ligand>
</feature>
<dbReference type="Proteomes" id="UP000241848">
    <property type="component" value="Unassembled WGS sequence"/>
</dbReference>
<evidence type="ECO:0000313" key="9">
    <source>
        <dbReference type="Proteomes" id="UP000241848"/>
    </source>
</evidence>
<keyword evidence="6 7" id="KW-0057">Aromatic amino acid biosynthesis</keyword>
<dbReference type="PANTHER" id="PTHR21087:SF16">
    <property type="entry name" value="SHIKIMATE KINASE 1, CHLOROPLASTIC"/>
    <property type="match status" value="1"/>
</dbReference>
<keyword evidence="7" id="KW-0479">Metal-binding</keyword>
<keyword evidence="4 7" id="KW-0418">Kinase</keyword>
<dbReference type="PRINTS" id="PR01100">
    <property type="entry name" value="SHIKIMTKNASE"/>
</dbReference>
<comment type="catalytic activity">
    <reaction evidence="7">
        <text>shikimate + ATP = 3-phosphoshikimate + ADP + H(+)</text>
        <dbReference type="Rhea" id="RHEA:13121"/>
        <dbReference type="ChEBI" id="CHEBI:15378"/>
        <dbReference type="ChEBI" id="CHEBI:30616"/>
        <dbReference type="ChEBI" id="CHEBI:36208"/>
        <dbReference type="ChEBI" id="CHEBI:145989"/>
        <dbReference type="ChEBI" id="CHEBI:456216"/>
        <dbReference type="EC" id="2.7.1.71"/>
    </reaction>
</comment>
<dbReference type="GO" id="GO:0009073">
    <property type="term" value="P:aromatic amino acid family biosynthetic process"/>
    <property type="evidence" value="ECO:0007669"/>
    <property type="project" value="UniProtKB-KW"/>
</dbReference>
<proteinExistence type="inferred from homology"/>
<feature type="binding site" evidence="7">
    <location>
        <position position="113"/>
    </location>
    <ligand>
        <name>substrate</name>
    </ligand>
</feature>
<keyword evidence="5 7" id="KW-0067">ATP-binding</keyword>
<keyword evidence="3 7" id="KW-0547">Nucleotide-binding</keyword>
<comment type="caution">
    <text evidence="7">Lacks conserved residue(s) required for the propagation of feature annotation.</text>
</comment>
<dbReference type="AlphaFoldDB" id="A0A2T2WPH3"/>
<keyword evidence="7" id="KW-0460">Magnesium</keyword>
<dbReference type="HAMAP" id="MF_00109">
    <property type="entry name" value="Shikimate_kinase"/>
    <property type="match status" value="1"/>
</dbReference>
<dbReference type="GO" id="GO:0004765">
    <property type="term" value="F:shikimate kinase activity"/>
    <property type="evidence" value="ECO:0007669"/>
    <property type="project" value="UniProtKB-UniRule"/>
</dbReference>
<comment type="subunit">
    <text evidence="7">Monomer.</text>
</comment>
<gene>
    <name evidence="7" type="primary">aroK</name>
    <name evidence="8" type="ORF">C7B45_00545</name>
</gene>
<keyword evidence="2 7" id="KW-0808">Transferase</keyword>
<feature type="binding site" evidence="7">
    <location>
        <position position="47"/>
    </location>
    <ligand>
        <name>Mg(2+)</name>
        <dbReference type="ChEBI" id="CHEBI:18420"/>
    </ligand>
</feature>
<evidence type="ECO:0000256" key="4">
    <source>
        <dbReference type="ARBA" id="ARBA00022777"/>
    </source>
</evidence>
<evidence type="ECO:0000313" key="8">
    <source>
        <dbReference type="EMBL" id="PSR24135.1"/>
    </source>
</evidence>
<dbReference type="InterPro" id="IPR027417">
    <property type="entry name" value="P-loop_NTPase"/>
</dbReference>
<keyword evidence="1 7" id="KW-0028">Amino-acid biosynthesis</keyword>
<evidence type="ECO:0000256" key="5">
    <source>
        <dbReference type="ARBA" id="ARBA00022840"/>
    </source>
</evidence>
<dbReference type="GO" id="GO:0009423">
    <property type="term" value="P:chorismate biosynthetic process"/>
    <property type="evidence" value="ECO:0007669"/>
    <property type="project" value="UniProtKB-UniRule"/>
</dbReference>
<accession>A0A2T2WPH3</accession>
<dbReference type="PANTHER" id="PTHR21087">
    <property type="entry name" value="SHIKIMATE KINASE"/>
    <property type="match status" value="1"/>
</dbReference>
<organism evidence="8 9">
    <name type="scientific">Sulfobacillus acidophilus</name>
    <dbReference type="NCBI Taxonomy" id="53633"/>
    <lineage>
        <taxon>Bacteria</taxon>
        <taxon>Bacillati</taxon>
        <taxon>Bacillota</taxon>
        <taxon>Clostridia</taxon>
        <taxon>Eubacteriales</taxon>
        <taxon>Clostridiales Family XVII. Incertae Sedis</taxon>
        <taxon>Sulfobacillus</taxon>
    </lineage>
</organism>
<dbReference type="GO" id="GO:0005524">
    <property type="term" value="F:ATP binding"/>
    <property type="evidence" value="ECO:0007669"/>
    <property type="project" value="UniProtKB-UniRule"/>
</dbReference>
<comment type="function">
    <text evidence="7">Catalyzes the specific phosphorylation of the 3-hydroxyl group of shikimic acid using ATP as a cosubstrate.</text>
</comment>
<evidence type="ECO:0000256" key="1">
    <source>
        <dbReference type="ARBA" id="ARBA00022605"/>
    </source>
</evidence>
<dbReference type="GO" id="GO:0005829">
    <property type="term" value="C:cytosol"/>
    <property type="evidence" value="ECO:0007669"/>
    <property type="project" value="TreeGrafter"/>
</dbReference>
<dbReference type="EMBL" id="PXYV01000001">
    <property type="protein sequence ID" value="PSR24135.1"/>
    <property type="molecule type" value="Genomic_DNA"/>
</dbReference>
<comment type="cofactor">
    <cofactor evidence="7">
        <name>Mg(2+)</name>
        <dbReference type="ChEBI" id="CHEBI:18420"/>
    </cofactor>
    <text evidence="7">Binds 1 Mg(2+) ion per subunit.</text>
</comment>
<dbReference type="SUPFAM" id="SSF52540">
    <property type="entry name" value="P-loop containing nucleoside triphosphate hydrolases"/>
    <property type="match status" value="1"/>
</dbReference>
<feature type="binding site" evidence="7">
    <location>
        <position position="167"/>
    </location>
    <ligand>
        <name>substrate</name>
    </ligand>
</feature>
<dbReference type="Pfam" id="PF01202">
    <property type="entry name" value="SKI"/>
    <property type="match status" value="1"/>
</dbReference>
<comment type="similarity">
    <text evidence="7">Belongs to the shikimate kinase family.</text>
</comment>
<dbReference type="GO" id="GO:0008652">
    <property type="term" value="P:amino acid biosynthetic process"/>
    <property type="evidence" value="ECO:0007669"/>
    <property type="project" value="UniProtKB-KW"/>
</dbReference>
<dbReference type="UniPathway" id="UPA00053">
    <property type="reaction ID" value="UER00088"/>
</dbReference>
<feature type="binding site" evidence="7">
    <location>
        <position position="65"/>
    </location>
    <ligand>
        <name>substrate</name>
    </ligand>
</feature>
<dbReference type="Gene3D" id="3.40.50.300">
    <property type="entry name" value="P-loop containing nucleotide triphosphate hydrolases"/>
    <property type="match status" value="1"/>
</dbReference>
<comment type="caution">
    <text evidence="8">The sequence shown here is derived from an EMBL/GenBank/DDBJ whole genome shotgun (WGS) entry which is preliminary data.</text>
</comment>
<comment type="pathway">
    <text evidence="7">Metabolic intermediate biosynthesis; chorismate biosynthesis; chorismate from D-erythrose 4-phosphate and phosphoenolpyruvate: step 5/7.</text>
</comment>
<reference evidence="8 9" key="1">
    <citation type="journal article" date="2014" name="BMC Genomics">
        <title>Comparison of environmental and isolate Sulfobacillus genomes reveals diverse carbon, sulfur, nitrogen, and hydrogen metabolisms.</title>
        <authorList>
            <person name="Justice N.B."/>
            <person name="Norman A."/>
            <person name="Brown C.T."/>
            <person name="Singh A."/>
            <person name="Thomas B.C."/>
            <person name="Banfield J.F."/>
        </authorList>
    </citation>
    <scope>NUCLEOTIDE SEQUENCE [LARGE SCALE GENOMIC DNA]</scope>
    <source>
        <strain evidence="8">AMDSBA3</strain>
    </source>
</reference>
<dbReference type="CDD" id="cd00464">
    <property type="entry name" value="SK"/>
    <property type="match status" value="1"/>
</dbReference>
<comment type="subcellular location">
    <subcellularLocation>
        <location evidence="7">Cytoplasm</location>
    </subcellularLocation>
</comment>
<evidence type="ECO:0000256" key="6">
    <source>
        <dbReference type="ARBA" id="ARBA00023141"/>
    </source>
</evidence>
<protein>
    <recommendedName>
        <fullName evidence="7">Shikimate kinase</fullName>
        <shortName evidence="7">SK</shortName>
        <ecNumber evidence="7">2.7.1.71</ecNumber>
    </recommendedName>
</protein>
<sequence length="206" mass="22588">MCWQTPCWRSSAVIVLKKFGNGCSGGTSAFAPIKPLALIGMMGAGKSTVAELIAQRCGCAWYDLDCLIEQRLGRAIATVFQEDGETVFRDAEARTLAELERSVRNPYVLATGGGTPLHGASFDLLAARFCVAWLHAPNQTLFERAFDPKRPLTAGGQEAFSMLASRRSECYRTLAQLAVDVGQISAAQAADQIWHWWKEHCYESEP</sequence>
<evidence type="ECO:0000256" key="3">
    <source>
        <dbReference type="ARBA" id="ARBA00022741"/>
    </source>
</evidence>
<feature type="binding site" evidence="7">
    <location>
        <position position="89"/>
    </location>
    <ligand>
        <name>substrate</name>
    </ligand>
</feature>
<evidence type="ECO:0000256" key="7">
    <source>
        <dbReference type="HAMAP-Rule" id="MF_00109"/>
    </source>
</evidence>
<dbReference type="EC" id="2.7.1.71" evidence="7"/>